<keyword evidence="1" id="KW-1133">Transmembrane helix</keyword>
<keyword evidence="1" id="KW-0472">Membrane</keyword>
<dbReference type="Proteomes" id="UP001624684">
    <property type="component" value="Unassembled WGS sequence"/>
</dbReference>
<dbReference type="RefSeq" id="WP_249099712.1">
    <property type="nucleotide sequence ID" value="NZ_JAMBAQ010000007.1"/>
</dbReference>
<gene>
    <name evidence="2" type="ORF">ACJHVH_07045</name>
</gene>
<comment type="caution">
    <text evidence="2">The sequence shown here is derived from an EMBL/GenBank/DDBJ whole genome shotgun (WGS) entry which is preliminary data.</text>
</comment>
<keyword evidence="1" id="KW-0812">Transmembrane</keyword>
<evidence type="ECO:0000313" key="3">
    <source>
        <dbReference type="Proteomes" id="UP001624684"/>
    </source>
</evidence>
<sequence>MTTPNKNPTSRSSWACLFALTYTVIIITLVMAGALPFALLIAYALSSLASYVLYAFDKTAAKRKERRTPEYSLHLWALFGGWIGGAFAQHILRHKTQKAEFQWVFWLSVVANISFVGYLFLIEPYL</sequence>
<dbReference type="EMBL" id="JBJJXE010000011">
    <property type="protein sequence ID" value="MFL1732749.1"/>
    <property type="molecule type" value="Genomic_DNA"/>
</dbReference>
<evidence type="ECO:0000313" key="2">
    <source>
        <dbReference type="EMBL" id="MFL1732749.1"/>
    </source>
</evidence>
<evidence type="ECO:0000256" key="1">
    <source>
        <dbReference type="SAM" id="Phobius"/>
    </source>
</evidence>
<dbReference type="InterPro" id="IPR010718">
    <property type="entry name" value="DUF1294"/>
</dbReference>
<dbReference type="Pfam" id="PF06961">
    <property type="entry name" value="DUF1294"/>
    <property type="match status" value="1"/>
</dbReference>
<name>A0ABW8U9K4_9GAMM</name>
<feature type="transmembrane region" description="Helical" evidence="1">
    <location>
        <begin position="104"/>
        <end position="122"/>
    </location>
</feature>
<keyword evidence="3" id="KW-1185">Reference proteome</keyword>
<protein>
    <submittedName>
        <fullName evidence="2">DUF1294 domain-containing protein</fullName>
    </submittedName>
</protein>
<proteinExistence type="predicted"/>
<accession>A0ABW8U9K4</accession>
<reference evidence="2 3" key="1">
    <citation type="submission" date="2024-11" db="EMBL/GenBank/DDBJ databases">
        <title>First Report of Moraxella oculi in Brazil in an Infectious Bovine Keratoconjunctivitis Outbreak.</title>
        <authorList>
            <person name="Carvalho C.V."/>
            <person name="Domingues R."/>
            <person name="Coutinho C."/>
            <person name="Honorio N.T.B.S."/>
            <person name="Faza D.R.L.R."/>
            <person name="Carvalho W.A."/>
            <person name="Machado A.B.F."/>
            <person name="Martins M.F."/>
            <person name="Gaspar E.B."/>
        </authorList>
    </citation>
    <scope>NUCLEOTIDE SEQUENCE [LARGE SCALE GENOMIC DNA]</scope>
    <source>
        <strain evidence="2 3">2117LE</strain>
    </source>
</reference>
<organism evidence="2 3">
    <name type="scientific">Moraxella oculi</name>
    <dbReference type="NCBI Taxonomy" id="2940516"/>
    <lineage>
        <taxon>Bacteria</taxon>
        <taxon>Pseudomonadati</taxon>
        <taxon>Pseudomonadota</taxon>
        <taxon>Gammaproteobacteria</taxon>
        <taxon>Moraxellales</taxon>
        <taxon>Moraxellaceae</taxon>
        <taxon>Moraxella</taxon>
    </lineage>
</organism>
<feature type="transmembrane region" description="Helical" evidence="1">
    <location>
        <begin position="12"/>
        <end position="31"/>
    </location>
</feature>
<feature type="transmembrane region" description="Helical" evidence="1">
    <location>
        <begin position="37"/>
        <end position="54"/>
    </location>
</feature>